<comment type="caution">
    <text evidence="2">The sequence shown here is derived from an EMBL/GenBank/DDBJ whole genome shotgun (WGS) entry which is preliminary data.</text>
</comment>
<dbReference type="EMBL" id="JAVDWQ010000008">
    <property type="protein sequence ID" value="MDR7210673.1"/>
    <property type="molecule type" value="Genomic_DNA"/>
</dbReference>
<accession>A0ABU1Y949</accession>
<name>A0ABU1Y949_9FLAO</name>
<reference evidence="2 3" key="1">
    <citation type="submission" date="2023-07" db="EMBL/GenBank/DDBJ databases">
        <title>Sorghum-associated microbial communities from plants grown in Nebraska, USA.</title>
        <authorList>
            <person name="Schachtman D."/>
        </authorList>
    </citation>
    <scope>NUCLEOTIDE SEQUENCE [LARGE SCALE GENOMIC DNA]</scope>
    <source>
        <strain evidence="2 3">4129</strain>
    </source>
</reference>
<evidence type="ECO:0000313" key="2">
    <source>
        <dbReference type="EMBL" id="MDR7210673.1"/>
    </source>
</evidence>
<dbReference type="InterPro" id="IPR007345">
    <property type="entry name" value="Polysacch_pyruvyl_Trfase"/>
</dbReference>
<proteinExistence type="predicted"/>
<gene>
    <name evidence="2" type="ORF">J2W48_002623</name>
</gene>
<keyword evidence="3" id="KW-1185">Reference proteome</keyword>
<dbReference type="RefSeq" id="WP_310281952.1">
    <property type="nucleotide sequence ID" value="NZ_JAVDWQ010000008.1"/>
</dbReference>
<sequence>MKKDFLKWGIRLARPWFIFGSLTRPVIPYHVNLMFFDEKLGPDKQPNVGDLLSKVIFDYLLKHKGIKSLRSHQTYRVSFLGSVIQFLTGDAIVYGSGFLYESVVSKFALENVKLDIRAVRGPNTKRMLESIGHVVPEVFGDPAILLPMFYQPKIAAVKKDYIVIPHWKKIQDYDLNKYPVLSTLTSDWEYFIDEIVSSKLVVSASLHGVIIAESYGIPAILLGDTEKNDLFKYEDYYLSTGRTNFMIAKDVEEALKLETQEVPDIRKMQQQFLDAFPLDIFKNK</sequence>
<protein>
    <submittedName>
        <fullName evidence="2">Pyruvyl transferase</fullName>
    </submittedName>
</protein>
<dbReference type="Proteomes" id="UP001269081">
    <property type="component" value="Unassembled WGS sequence"/>
</dbReference>
<evidence type="ECO:0000313" key="3">
    <source>
        <dbReference type="Proteomes" id="UP001269081"/>
    </source>
</evidence>
<organism evidence="2 3">
    <name type="scientific">Flavobacterium piscis</name>
    <dbReference type="NCBI Taxonomy" id="1114874"/>
    <lineage>
        <taxon>Bacteria</taxon>
        <taxon>Pseudomonadati</taxon>
        <taxon>Bacteroidota</taxon>
        <taxon>Flavobacteriia</taxon>
        <taxon>Flavobacteriales</taxon>
        <taxon>Flavobacteriaceae</taxon>
        <taxon>Flavobacterium</taxon>
    </lineage>
</organism>
<evidence type="ECO:0000259" key="1">
    <source>
        <dbReference type="Pfam" id="PF04230"/>
    </source>
</evidence>
<dbReference type="GO" id="GO:0016740">
    <property type="term" value="F:transferase activity"/>
    <property type="evidence" value="ECO:0007669"/>
    <property type="project" value="UniProtKB-KW"/>
</dbReference>
<dbReference type="Pfam" id="PF04230">
    <property type="entry name" value="PS_pyruv_trans"/>
    <property type="match status" value="1"/>
</dbReference>
<feature type="domain" description="Polysaccharide pyruvyl transferase" evidence="1">
    <location>
        <begin position="78"/>
        <end position="223"/>
    </location>
</feature>
<keyword evidence="2" id="KW-0808">Transferase</keyword>